<evidence type="ECO:0000256" key="2">
    <source>
        <dbReference type="PROSITE-ProRule" id="PRU01161"/>
    </source>
</evidence>
<dbReference type="SUPFAM" id="SSF52151">
    <property type="entry name" value="FabD/lysophospholipase-like"/>
    <property type="match status" value="1"/>
</dbReference>
<dbReference type="Proteomes" id="UP001268683">
    <property type="component" value="Chromosome"/>
</dbReference>
<feature type="short sequence motif" description="GXSXG" evidence="2">
    <location>
        <begin position="81"/>
        <end position="85"/>
    </location>
</feature>
<keyword evidence="2" id="KW-0378">Hydrolase</keyword>
<name>A0AA52EFJ8_9PROT</name>
<feature type="active site" description="Proton acceptor" evidence="2">
    <location>
        <position position="323"/>
    </location>
</feature>
<reference evidence="4" key="1">
    <citation type="submission" date="2023-04" db="EMBL/GenBank/DDBJ databases">
        <title>Complete genome sequence of Temperatibacter marinus.</title>
        <authorList>
            <person name="Rong J.-C."/>
            <person name="Yi M.-L."/>
            <person name="Zhao Q."/>
        </authorList>
    </citation>
    <scope>NUCLEOTIDE SEQUENCE</scope>
    <source>
        <strain evidence="4">NBRC 110045</strain>
    </source>
</reference>
<proteinExistence type="predicted"/>
<dbReference type="GO" id="GO:0016787">
    <property type="term" value="F:hydrolase activity"/>
    <property type="evidence" value="ECO:0007669"/>
    <property type="project" value="UniProtKB-UniRule"/>
</dbReference>
<dbReference type="KEGG" id="tmk:QGN29_08595"/>
<dbReference type="EMBL" id="CP123872">
    <property type="protein sequence ID" value="WND01617.1"/>
    <property type="molecule type" value="Genomic_DNA"/>
</dbReference>
<protein>
    <submittedName>
        <fullName evidence="4">Patatin-like protein</fullName>
    </submittedName>
</protein>
<feature type="short sequence motif" description="DGA/G" evidence="2">
    <location>
        <begin position="323"/>
        <end position="325"/>
    </location>
</feature>
<dbReference type="AlphaFoldDB" id="A0AA52EFJ8"/>
<comment type="caution">
    <text evidence="2">Lacks conserved residue(s) required for the propagation of feature annotation.</text>
</comment>
<dbReference type="Pfam" id="PF11856">
    <property type="entry name" value="DUF3376"/>
    <property type="match status" value="1"/>
</dbReference>
<dbReference type="RefSeq" id="WP_310797445.1">
    <property type="nucleotide sequence ID" value="NZ_CP123872.1"/>
</dbReference>
<evidence type="ECO:0000259" key="3">
    <source>
        <dbReference type="PROSITE" id="PS51635"/>
    </source>
</evidence>
<gene>
    <name evidence="4" type="ORF">QGN29_08595</name>
</gene>
<accession>A0AA52EFJ8</accession>
<evidence type="ECO:0000313" key="5">
    <source>
        <dbReference type="Proteomes" id="UP001268683"/>
    </source>
</evidence>
<evidence type="ECO:0000313" key="4">
    <source>
        <dbReference type="EMBL" id="WND01617.1"/>
    </source>
</evidence>
<feature type="domain" description="PNPLA" evidence="3">
    <location>
        <begin position="10"/>
        <end position="336"/>
    </location>
</feature>
<sequence length="773" mass="88313">MRELELRLALVCYGGASLAVYMNGITAELLNVVRGSRNLYQNDHENIERDSNHPTVELYRQLLEDLSPNVQIRVIVDVISGASAGGINGVMLARALAHDLDFAPLKKMWLDLGDVEELMDSKTIADKWSKLFMVPIMRLFGRKMTGNAFDDPEIKRKLLRFVRSKWFKPPFSGEIMLGWMLEAARDLGKSQQSKGSLLPRGHRLDLFVPVTNFYGQKKTMPLHDPSTISEPRHALTLKFSHIRGYGEDHGQHALSDDNIAALGFAARATSSFPGAFPSVSFNELEEKIHKMGLRWRYRQKFLARNFPTDHKKYALLKKMSFVDGGVTNNKPFDSAIKAIEGRPAHRQVDRRMIFVDPSPETETSYRDQIQPAPGFFKTILGSMTTIPRAEPIYNDLQDIEAHNERVLENKKHLSAISFDAQTYTDQFVTKRKCKHIDVALLASWREQSHESAHKMAGISYGPYIEIKKRQILDLFTQLLAALYKKPLSEMKPVVTEWAIESFLTRSIGAKDENFDEKSYMEGLISLFRSLDLPYRIRRLRYVIKQTTEMMSNSLSDVDYKTLQKIKALCYTHLDDLTRYMHISAFEGLVFDRIDPISHAATVISDHLDLENKDLALDEALAPILMEFQGEEGRLGIVQAYIGFTFYDVLSLPYHRNIHHSDQADIRVNRISPQDCRTILGHEFIGPLMGTELYNFGAFFSRRARENDFLWGRIHAACRMLDFVVNAAKPFGLPEGFDPESYRRNLLLAILEEEEKELTTILDVISALKVKWTG</sequence>
<dbReference type="NCBIfam" id="TIGR03607">
    <property type="entry name" value="patatin-like protein"/>
    <property type="match status" value="1"/>
</dbReference>
<dbReference type="InterPro" id="IPR019894">
    <property type="entry name" value="Patatin-related_protein"/>
</dbReference>
<dbReference type="InterPro" id="IPR002641">
    <property type="entry name" value="PNPLA_dom"/>
</dbReference>
<keyword evidence="2" id="KW-0442">Lipid degradation</keyword>
<feature type="active site" description="Nucleophile" evidence="2">
    <location>
        <position position="83"/>
    </location>
</feature>
<dbReference type="InterPro" id="IPR016035">
    <property type="entry name" value="Acyl_Trfase/lysoPLipase"/>
</dbReference>
<dbReference type="PROSITE" id="PS51635">
    <property type="entry name" value="PNPLA"/>
    <property type="match status" value="1"/>
</dbReference>
<dbReference type="Pfam" id="PF01734">
    <property type="entry name" value="Patatin"/>
    <property type="match status" value="1"/>
</dbReference>
<keyword evidence="5" id="KW-1185">Reference proteome</keyword>
<dbReference type="Gene3D" id="3.40.1090.10">
    <property type="entry name" value="Cytosolic phospholipase A2 catalytic domain"/>
    <property type="match status" value="1"/>
</dbReference>
<dbReference type="GO" id="GO:0016042">
    <property type="term" value="P:lipid catabolic process"/>
    <property type="evidence" value="ECO:0007669"/>
    <property type="project" value="UniProtKB-UniRule"/>
</dbReference>
<evidence type="ECO:0000256" key="1">
    <source>
        <dbReference type="ARBA" id="ARBA00023098"/>
    </source>
</evidence>
<keyword evidence="1 2" id="KW-0443">Lipid metabolism</keyword>
<organism evidence="4 5">
    <name type="scientific">Temperatibacter marinus</name>
    <dbReference type="NCBI Taxonomy" id="1456591"/>
    <lineage>
        <taxon>Bacteria</taxon>
        <taxon>Pseudomonadati</taxon>
        <taxon>Pseudomonadota</taxon>
        <taxon>Alphaproteobacteria</taxon>
        <taxon>Kordiimonadales</taxon>
        <taxon>Temperatibacteraceae</taxon>
        <taxon>Temperatibacter</taxon>
    </lineage>
</organism>
<dbReference type="InterPro" id="IPR024282">
    <property type="entry name" value="DUF3376"/>
</dbReference>